<protein>
    <submittedName>
        <fullName evidence="11">Cell division protein FtsZ 1</fullName>
    </submittedName>
</protein>
<dbReference type="EMBL" id="JASFZW010000001">
    <property type="protein sequence ID" value="KAK2080574.1"/>
    <property type="molecule type" value="Genomic_DNA"/>
</dbReference>
<dbReference type="Gene3D" id="3.40.50.1440">
    <property type="entry name" value="Tubulin/FtsZ, GTPase domain"/>
    <property type="match status" value="1"/>
</dbReference>
<dbReference type="NCBIfam" id="TIGR00065">
    <property type="entry name" value="ftsZ"/>
    <property type="match status" value="1"/>
</dbReference>
<dbReference type="GO" id="GO:0032153">
    <property type="term" value="C:cell division site"/>
    <property type="evidence" value="ECO:0007669"/>
    <property type="project" value="TreeGrafter"/>
</dbReference>
<dbReference type="SMART" id="SM00864">
    <property type="entry name" value="Tubulin"/>
    <property type="match status" value="1"/>
</dbReference>
<evidence type="ECO:0000256" key="8">
    <source>
        <dbReference type="ARBA" id="ARBA00023306"/>
    </source>
</evidence>
<gene>
    <name evidence="11" type="primary">FTSZ1</name>
    <name evidence="11" type="ORF">QBZ16_000428</name>
</gene>
<feature type="domain" description="Tubulin/FtsZ 2-layer sandwich" evidence="10">
    <location>
        <begin position="240"/>
        <end position="357"/>
    </location>
</feature>
<feature type="domain" description="Tubulin/FtsZ GTPase" evidence="9">
    <location>
        <begin position="46"/>
        <end position="238"/>
    </location>
</feature>
<keyword evidence="3" id="KW-0963">Cytoplasm</keyword>
<dbReference type="PRINTS" id="PR00423">
    <property type="entry name" value="CELLDVISFTSZ"/>
</dbReference>
<comment type="caution">
    <text evidence="11">The sequence shown here is derived from an EMBL/GenBank/DDBJ whole genome shotgun (WGS) entry which is preliminary data.</text>
</comment>
<evidence type="ECO:0000256" key="7">
    <source>
        <dbReference type="ARBA" id="ARBA00023210"/>
    </source>
</evidence>
<dbReference type="PANTHER" id="PTHR30314:SF23">
    <property type="entry name" value="PLASTID DIVISION PROTEIN FTSZ"/>
    <property type="match status" value="1"/>
</dbReference>
<evidence type="ECO:0000259" key="10">
    <source>
        <dbReference type="SMART" id="SM00865"/>
    </source>
</evidence>
<dbReference type="SUPFAM" id="SSF55307">
    <property type="entry name" value="Tubulin C-terminal domain-like"/>
    <property type="match status" value="1"/>
</dbReference>
<keyword evidence="7" id="KW-0717">Septation</keyword>
<keyword evidence="4 11" id="KW-0132">Cell division</keyword>
<comment type="subcellular location">
    <subcellularLocation>
        <location evidence="1">Cytoplasm</location>
    </subcellularLocation>
</comment>
<dbReference type="FunFam" id="3.30.1330.20:FF:000010">
    <property type="entry name" value="Cell division protein FtsZ 1, chloroplastic"/>
    <property type="match status" value="1"/>
</dbReference>
<evidence type="ECO:0000259" key="9">
    <source>
        <dbReference type="SMART" id="SM00864"/>
    </source>
</evidence>
<reference evidence="11" key="1">
    <citation type="submission" date="2021-01" db="EMBL/GenBank/DDBJ databases">
        <authorList>
            <person name="Eckstrom K.M.E."/>
        </authorList>
    </citation>
    <scope>NUCLEOTIDE SEQUENCE</scope>
    <source>
        <strain evidence="11">UVCC 0001</strain>
    </source>
</reference>
<dbReference type="GO" id="GO:0010020">
    <property type="term" value="P:chloroplast fission"/>
    <property type="evidence" value="ECO:0007669"/>
    <property type="project" value="TreeGrafter"/>
</dbReference>
<keyword evidence="6" id="KW-0342">GTP-binding</keyword>
<keyword evidence="8" id="KW-0131">Cell cycle</keyword>
<dbReference type="InterPro" id="IPR020805">
    <property type="entry name" value="Cell_div_FtsZ_CS"/>
</dbReference>
<dbReference type="InterPro" id="IPR003008">
    <property type="entry name" value="Tubulin_FtsZ_GTPase"/>
</dbReference>
<dbReference type="GO" id="GO:0005525">
    <property type="term" value="F:GTP binding"/>
    <property type="evidence" value="ECO:0007669"/>
    <property type="project" value="UniProtKB-KW"/>
</dbReference>
<dbReference type="Pfam" id="PF12327">
    <property type="entry name" value="FtsZ_C"/>
    <property type="match status" value="1"/>
</dbReference>
<dbReference type="InterPro" id="IPR008280">
    <property type="entry name" value="Tub_FtsZ_C"/>
</dbReference>
<evidence type="ECO:0000256" key="3">
    <source>
        <dbReference type="ARBA" id="ARBA00022490"/>
    </source>
</evidence>
<dbReference type="HAMAP" id="MF_00909">
    <property type="entry name" value="FtsZ"/>
    <property type="match status" value="1"/>
</dbReference>
<accession>A0AAD9INE1</accession>
<evidence type="ECO:0000256" key="4">
    <source>
        <dbReference type="ARBA" id="ARBA00022618"/>
    </source>
</evidence>
<dbReference type="PROSITE" id="PS01134">
    <property type="entry name" value="FTSZ_1"/>
    <property type="match status" value="1"/>
</dbReference>
<dbReference type="CDD" id="cd02201">
    <property type="entry name" value="FtsZ_type1"/>
    <property type="match status" value="1"/>
</dbReference>
<evidence type="ECO:0000256" key="1">
    <source>
        <dbReference type="ARBA" id="ARBA00004496"/>
    </source>
</evidence>
<dbReference type="Pfam" id="PF00091">
    <property type="entry name" value="Tubulin"/>
    <property type="match status" value="1"/>
</dbReference>
<dbReference type="InterPro" id="IPR000158">
    <property type="entry name" value="Cell_div_FtsZ"/>
</dbReference>
<evidence type="ECO:0000313" key="12">
    <source>
        <dbReference type="Proteomes" id="UP001255856"/>
    </source>
</evidence>
<dbReference type="PROSITE" id="PS01135">
    <property type="entry name" value="FTSZ_2"/>
    <property type="match status" value="1"/>
</dbReference>
<organism evidence="11 12">
    <name type="scientific">Prototheca wickerhamii</name>
    <dbReference type="NCBI Taxonomy" id="3111"/>
    <lineage>
        <taxon>Eukaryota</taxon>
        <taxon>Viridiplantae</taxon>
        <taxon>Chlorophyta</taxon>
        <taxon>core chlorophytes</taxon>
        <taxon>Trebouxiophyceae</taxon>
        <taxon>Chlorellales</taxon>
        <taxon>Chlorellaceae</taxon>
        <taxon>Prototheca</taxon>
    </lineage>
</organism>
<dbReference type="InterPro" id="IPR037103">
    <property type="entry name" value="Tubulin/FtsZ-like_C"/>
</dbReference>
<dbReference type="GO" id="GO:0003924">
    <property type="term" value="F:GTPase activity"/>
    <property type="evidence" value="ECO:0007669"/>
    <property type="project" value="InterPro"/>
</dbReference>
<name>A0AAD9INE1_PROWI</name>
<dbReference type="GO" id="GO:0009507">
    <property type="term" value="C:chloroplast"/>
    <property type="evidence" value="ECO:0007669"/>
    <property type="project" value="TreeGrafter"/>
</dbReference>
<dbReference type="FunFam" id="3.40.50.1440:FF:000023">
    <property type="entry name" value="Cell division protein FtsZ"/>
    <property type="match status" value="1"/>
</dbReference>
<dbReference type="InterPro" id="IPR018316">
    <property type="entry name" value="Tubulin/FtsZ_2-layer-sand-dom"/>
</dbReference>
<keyword evidence="5" id="KW-0547">Nucleotide-binding</keyword>
<proteinExistence type="inferred from homology"/>
<comment type="similarity">
    <text evidence="2">Belongs to the FtsZ family.</text>
</comment>
<dbReference type="SMART" id="SM00865">
    <property type="entry name" value="Tubulin_C"/>
    <property type="match status" value="1"/>
</dbReference>
<evidence type="ECO:0000313" key="11">
    <source>
        <dbReference type="EMBL" id="KAK2080574.1"/>
    </source>
</evidence>
<dbReference type="AlphaFoldDB" id="A0AAD9INE1"/>
<dbReference type="SUPFAM" id="SSF52490">
    <property type="entry name" value="Tubulin nucleotide-binding domain-like"/>
    <property type="match status" value="1"/>
</dbReference>
<dbReference type="Gene3D" id="3.30.1330.20">
    <property type="entry name" value="Tubulin/FtsZ, C-terminal domain"/>
    <property type="match status" value="1"/>
</dbReference>
<keyword evidence="12" id="KW-1185">Reference proteome</keyword>
<evidence type="ECO:0000256" key="5">
    <source>
        <dbReference type="ARBA" id="ARBA00022741"/>
    </source>
</evidence>
<sequence>MGVRGTSSRMLPVTPTARSTALRRSTLCRYAGYGASGYGPVGGDARIKVIGVGGGGGNAVNRMISSGLQGVEFWAVNTDAQALESHQALNKVQIGTALTRGLGTGGKPELGEEAAQESHEELAAAVQGADMVFITAGMGGGTGTGAAPVVARLSKDLGVLTVGVVTFPFTFEGRRRAGQANDGIDTLRRNVDTLIVIPNDRLLDVVGDSTPLQDAFLLADDVLRQGVQGISDIITIPGLVNVDFADVKAIMCNSGTAMLGVGVSSGKNRAEEAAMAATSAPLIERSIERATGIVYNITGGRDLTLQEVNRVSEVVTGLADPSANVIFGAVIDDQYEGEIHVTIIATGFNQSFEDAILSGKTNVSGNGMALPKVSANGHAASPSIGGGSSFLGRTW</sequence>
<dbReference type="InterPro" id="IPR036525">
    <property type="entry name" value="Tubulin/FtsZ_GTPase_sf"/>
</dbReference>
<dbReference type="PANTHER" id="PTHR30314">
    <property type="entry name" value="CELL DIVISION PROTEIN FTSZ-RELATED"/>
    <property type="match status" value="1"/>
</dbReference>
<dbReference type="Proteomes" id="UP001255856">
    <property type="component" value="Unassembled WGS sequence"/>
</dbReference>
<dbReference type="GO" id="GO:0051301">
    <property type="term" value="P:cell division"/>
    <property type="evidence" value="ECO:0007669"/>
    <property type="project" value="UniProtKB-KW"/>
</dbReference>
<evidence type="ECO:0000256" key="2">
    <source>
        <dbReference type="ARBA" id="ARBA00009690"/>
    </source>
</evidence>
<dbReference type="InterPro" id="IPR045061">
    <property type="entry name" value="FtsZ/CetZ"/>
</dbReference>
<evidence type="ECO:0000256" key="6">
    <source>
        <dbReference type="ARBA" id="ARBA00023134"/>
    </source>
</evidence>
<dbReference type="InterPro" id="IPR024757">
    <property type="entry name" value="FtsZ_C"/>
</dbReference>